<keyword evidence="2 8" id="KW-0560">Oxidoreductase</keyword>
<evidence type="ECO:0000256" key="2">
    <source>
        <dbReference type="ARBA" id="ARBA00023002"/>
    </source>
</evidence>
<evidence type="ECO:0000313" key="11">
    <source>
        <dbReference type="Proteomes" id="UP000199268"/>
    </source>
</evidence>
<feature type="active site" evidence="7">
    <location>
        <position position="246"/>
    </location>
</feature>
<dbReference type="Pfam" id="PF00171">
    <property type="entry name" value="Aldedh"/>
    <property type="match status" value="1"/>
</dbReference>
<comment type="similarity">
    <text evidence="1 8">Belongs to the aldehyde dehydrogenase family.</text>
</comment>
<dbReference type="EMBL" id="FMAO01000004">
    <property type="protein sequence ID" value="SCB90564.1"/>
    <property type="molecule type" value="Genomic_DNA"/>
</dbReference>
<dbReference type="Proteomes" id="UP000199268">
    <property type="component" value="Unassembled WGS sequence"/>
</dbReference>
<evidence type="ECO:0000256" key="8">
    <source>
        <dbReference type="RuleBase" id="RU003345"/>
    </source>
</evidence>
<reference evidence="11" key="1">
    <citation type="submission" date="2016-08" db="EMBL/GenBank/DDBJ databases">
        <authorList>
            <person name="Varghese N."/>
            <person name="Submissions Spin"/>
        </authorList>
    </citation>
    <scope>NUCLEOTIDE SEQUENCE [LARGE SCALE GENOMIC DNA]</scope>
    <source>
        <strain evidence="11">R-53094</strain>
    </source>
</reference>
<evidence type="ECO:0000256" key="1">
    <source>
        <dbReference type="ARBA" id="ARBA00009986"/>
    </source>
</evidence>
<dbReference type="RefSeq" id="WP_092462128.1">
    <property type="nucleotide sequence ID" value="NZ_BJEE01000001.1"/>
</dbReference>
<comment type="function">
    <text evidence="4">Part of the sulfo-TAL (or sulfo-SFT) pathway, a D-sulfoquinovose degradation pathway that produces sulfolactate (SL). Catalyzes the oxidation of 3-sulfolactaldehyde (SLA) to sulfolactate (SL).</text>
</comment>
<comment type="catalytic activity">
    <reaction evidence="3">
        <text>(2S)-3-sulfolactaldehyde + NAD(+) + H2O = (2S)-3-sulfolactate + NADH + 2 H(+)</text>
        <dbReference type="Rhea" id="RHEA:47932"/>
        <dbReference type="ChEBI" id="CHEBI:15377"/>
        <dbReference type="ChEBI" id="CHEBI:15378"/>
        <dbReference type="ChEBI" id="CHEBI:57540"/>
        <dbReference type="ChEBI" id="CHEBI:57945"/>
        <dbReference type="ChEBI" id="CHEBI:61289"/>
        <dbReference type="ChEBI" id="CHEBI:90109"/>
        <dbReference type="EC" id="1.2.1.97"/>
    </reaction>
    <physiologicalReaction direction="left-to-right" evidence="3">
        <dbReference type="Rhea" id="RHEA:47933"/>
    </physiologicalReaction>
</comment>
<gene>
    <name evidence="10" type="ORF">GA0061074_10455</name>
</gene>
<dbReference type="Gene3D" id="3.40.605.10">
    <property type="entry name" value="Aldehyde Dehydrogenase, Chain A, domain 1"/>
    <property type="match status" value="1"/>
</dbReference>
<evidence type="ECO:0000256" key="7">
    <source>
        <dbReference type="PROSITE-ProRule" id="PRU10007"/>
    </source>
</evidence>
<sequence>MVKQFINGEFVDSHATNTIQVLNPATNEVIGEVAEGDEQDLKVAVAGAKEAQKAWASVNRVKRAEIVLELADLMDEHKEEIAKIYQEEQGKVYADALGEVEGSVDYIKYMAGLGQSAKGEVLQNQVDNELVMIVKKPIGVTAGIIPWNAPIFILMRKMIPALVTGCSIVVKPSEETPFGTFKIAELIQQTDIPNGLVQIVTGTGSGIGSMMSKNEDIDLISLTGSTGAGKAVMSESSANVKKVNLELGGKAPAIVTNKADLDKAVKYIVEARIKNSGQVCTCPERLYVQSGVYDDFVEKVTTAMSNLVTGDPTDDKTDFGPIINKKQLDSIDEKVQHAVENGAKVLTGGHIVPDTTGNYYEPTVVVDVDDESSIMTDEVFGPVLPIAKFDTIDEAIEKANNSVYGLSSYAFTEDLKEAMTFSERLNIGEVYINCEAEEATTGYHAGWRQSGLGGADGTRGFEEYLNTTVTYFRYE</sequence>
<dbReference type="SUPFAM" id="SSF53720">
    <property type="entry name" value="ALDH-like"/>
    <property type="match status" value="1"/>
</dbReference>
<dbReference type="EC" id="1.2.1.97" evidence="5"/>
<dbReference type="InterPro" id="IPR016162">
    <property type="entry name" value="Ald_DH_N"/>
</dbReference>
<dbReference type="STRING" id="1505725.GA0061074_10455"/>
<evidence type="ECO:0000256" key="5">
    <source>
        <dbReference type="ARBA" id="ARBA00066984"/>
    </source>
</evidence>
<dbReference type="PANTHER" id="PTHR11699">
    <property type="entry name" value="ALDEHYDE DEHYDROGENASE-RELATED"/>
    <property type="match status" value="1"/>
</dbReference>
<dbReference type="GO" id="GO:0016620">
    <property type="term" value="F:oxidoreductase activity, acting on the aldehyde or oxo group of donors, NAD or NADP as acceptor"/>
    <property type="evidence" value="ECO:0007669"/>
    <property type="project" value="InterPro"/>
</dbReference>
<dbReference type="AlphaFoldDB" id="A0A1C4A781"/>
<dbReference type="InterPro" id="IPR015590">
    <property type="entry name" value="Aldehyde_DH_dom"/>
</dbReference>
<evidence type="ECO:0000313" key="10">
    <source>
        <dbReference type="EMBL" id="SCB90564.1"/>
    </source>
</evidence>
<dbReference type="NCBIfam" id="NF007497">
    <property type="entry name" value="PRK10090.1"/>
    <property type="match status" value="1"/>
</dbReference>
<feature type="domain" description="Aldehyde dehydrogenase" evidence="9">
    <location>
        <begin position="10"/>
        <end position="468"/>
    </location>
</feature>
<name>A0A1C4A781_9LACO</name>
<dbReference type="OrthoDB" id="9762913at2"/>
<dbReference type="InterPro" id="IPR016161">
    <property type="entry name" value="Ald_DH/histidinol_DH"/>
</dbReference>
<dbReference type="FunFam" id="3.40.605.10:FF:000007">
    <property type="entry name" value="NAD/NADP-dependent betaine aldehyde dehydrogenase"/>
    <property type="match status" value="1"/>
</dbReference>
<protein>
    <recommendedName>
        <fullName evidence="6">3-sulfolactaldehyde dehydrogenase</fullName>
        <ecNumber evidence="5">1.2.1.97</ecNumber>
    </recommendedName>
</protein>
<keyword evidence="11" id="KW-1185">Reference proteome</keyword>
<accession>A0A1C4A781</accession>
<dbReference type="Gene3D" id="3.40.309.10">
    <property type="entry name" value="Aldehyde Dehydrogenase, Chain A, domain 2"/>
    <property type="match status" value="1"/>
</dbReference>
<dbReference type="FunFam" id="3.40.309.10:FF:000009">
    <property type="entry name" value="Aldehyde dehydrogenase A"/>
    <property type="match status" value="1"/>
</dbReference>
<organism evidence="10 11">
    <name type="scientific">Weissella bombi</name>
    <dbReference type="NCBI Taxonomy" id="1505725"/>
    <lineage>
        <taxon>Bacteria</taxon>
        <taxon>Bacillati</taxon>
        <taxon>Bacillota</taxon>
        <taxon>Bacilli</taxon>
        <taxon>Lactobacillales</taxon>
        <taxon>Lactobacillaceae</taxon>
        <taxon>Weissella</taxon>
    </lineage>
</organism>
<dbReference type="PROSITE" id="PS00687">
    <property type="entry name" value="ALDEHYDE_DEHYDR_GLU"/>
    <property type="match status" value="1"/>
</dbReference>
<evidence type="ECO:0000256" key="6">
    <source>
        <dbReference type="ARBA" id="ARBA00067277"/>
    </source>
</evidence>
<dbReference type="InterPro" id="IPR016163">
    <property type="entry name" value="Ald_DH_C"/>
</dbReference>
<evidence type="ECO:0000259" key="9">
    <source>
        <dbReference type="Pfam" id="PF00171"/>
    </source>
</evidence>
<proteinExistence type="inferred from homology"/>
<evidence type="ECO:0000256" key="4">
    <source>
        <dbReference type="ARBA" id="ARBA00054572"/>
    </source>
</evidence>
<dbReference type="InterPro" id="IPR029510">
    <property type="entry name" value="Ald_DH_CS_GLU"/>
</dbReference>
<evidence type="ECO:0000256" key="3">
    <source>
        <dbReference type="ARBA" id="ARBA00050326"/>
    </source>
</evidence>